<keyword evidence="2" id="KW-1133">Transmembrane helix</keyword>
<dbReference type="Proteomes" id="UP000199062">
    <property type="component" value="Unassembled WGS sequence"/>
</dbReference>
<feature type="compositionally biased region" description="Basic and acidic residues" evidence="1">
    <location>
        <begin position="344"/>
        <end position="361"/>
    </location>
</feature>
<name>A0A1I6L168_9EURY</name>
<evidence type="ECO:0000256" key="2">
    <source>
        <dbReference type="SAM" id="Phobius"/>
    </source>
</evidence>
<evidence type="ECO:0000313" key="6">
    <source>
        <dbReference type="Proteomes" id="UP000199062"/>
    </source>
</evidence>
<feature type="domain" description="TraC-like" evidence="4">
    <location>
        <begin position="127"/>
        <end position="333"/>
    </location>
</feature>
<dbReference type="STRING" id="767519.SAMN05216559_1816"/>
<evidence type="ECO:0000259" key="4">
    <source>
        <dbReference type="Pfam" id="PF26593"/>
    </source>
</evidence>
<dbReference type="EMBL" id="FOZK01000002">
    <property type="protein sequence ID" value="SFR97243.1"/>
    <property type="molecule type" value="Genomic_DNA"/>
</dbReference>
<accession>A0A1I6L168</accession>
<keyword evidence="6" id="KW-1185">Reference proteome</keyword>
<sequence length="361" mass="40335">MNVVGEESRVPVLNVREGDLLVIVGFPFAGFMLAATIGIDLLIVLLSFCGLVIGSTVLFASPDHMTGTRSLAIAYRYYCKRPRTTYSVPASLSAEATEEARTACDGGLADYTPFTPDERTQDLTNIERAWPGTGAVQRSDGAMEQFIELDPDNMDFAMSGDWAGLQSIGESFANNELDFRLTMHTTTRPFPADQLVDKIDDRLDDDDVSDRPTFEALLEEYRESRPEDIEGTQQLHYYLGVEVAPYDVYERNSAEPTPAEKLARLPVVGLLFTPFVTRREQLTEAELRGRMLEALDERLRTVERELVSTASDWSSRRLSTVEVFALAVEFWNGTTVDEETAESMVRERSVVDSTPREDADV</sequence>
<feature type="region of interest" description="Disordered" evidence="1">
    <location>
        <begin position="341"/>
        <end position="361"/>
    </location>
</feature>
<dbReference type="Pfam" id="PF26593">
    <property type="entry name" value="TraC-like"/>
    <property type="match status" value="1"/>
</dbReference>
<feature type="transmembrane region" description="Helical" evidence="2">
    <location>
        <begin position="20"/>
        <end position="37"/>
    </location>
</feature>
<keyword evidence="2" id="KW-0472">Membrane</keyword>
<dbReference type="InterPro" id="IPR058597">
    <property type="entry name" value="PrgI-like_dom"/>
</dbReference>
<protein>
    <submittedName>
        <fullName evidence="5">Uncharacterized protein</fullName>
    </submittedName>
</protein>
<evidence type="ECO:0000259" key="3">
    <source>
        <dbReference type="Pfam" id="PF26592"/>
    </source>
</evidence>
<gene>
    <name evidence="5" type="ORF">SAMN05216559_1816</name>
</gene>
<keyword evidence="2" id="KW-0812">Transmembrane</keyword>
<dbReference type="AlphaFoldDB" id="A0A1I6L168"/>
<dbReference type="Pfam" id="PF26592">
    <property type="entry name" value="PrgI_like"/>
    <property type="match status" value="1"/>
</dbReference>
<dbReference type="InterPro" id="IPR058596">
    <property type="entry name" value="TraC-like_dom"/>
</dbReference>
<evidence type="ECO:0000313" key="5">
    <source>
        <dbReference type="EMBL" id="SFR97243.1"/>
    </source>
</evidence>
<proteinExistence type="predicted"/>
<feature type="domain" description="PrgI-like" evidence="3">
    <location>
        <begin position="11"/>
        <end position="85"/>
    </location>
</feature>
<evidence type="ECO:0000256" key="1">
    <source>
        <dbReference type="SAM" id="MobiDB-lite"/>
    </source>
</evidence>
<reference evidence="5 6" key="1">
    <citation type="submission" date="2016-10" db="EMBL/GenBank/DDBJ databases">
        <authorList>
            <person name="de Groot N.N."/>
        </authorList>
    </citation>
    <scope>NUCLEOTIDE SEQUENCE [LARGE SCALE GENOMIC DNA]</scope>
    <source>
        <strain evidence="5 6">CGMCC 1.10457</strain>
    </source>
</reference>
<feature type="transmembrane region" description="Helical" evidence="2">
    <location>
        <begin position="42"/>
        <end position="61"/>
    </location>
</feature>
<organism evidence="5 6">
    <name type="scientific">Halomicrobium zhouii</name>
    <dbReference type="NCBI Taxonomy" id="767519"/>
    <lineage>
        <taxon>Archaea</taxon>
        <taxon>Methanobacteriati</taxon>
        <taxon>Methanobacteriota</taxon>
        <taxon>Stenosarchaea group</taxon>
        <taxon>Halobacteria</taxon>
        <taxon>Halobacteriales</taxon>
        <taxon>Haloarculaceae</taxon>
        <taxon>Halomicrobium</taxon>
    </lineage>
</organism>